<keyword evidence="2" id="KW-1185">Reference proteome</keyword>
<accession>A0A974NV46</accession>
<reference evidence="2" key="1">
    <citation type="submission" date="2020-09" db="EMBL/GenBank/DDBJ databases">
        <title>Sphingomonas sp., a new species isolated from pork steak.</title>
        <authorList>
            <person name="Heidler von Heilborn D."/>
        </authorList>
    </citation>
    <scope>NUCLEOTIDE SEQUENCE [LARGE SCALE GENOMIC DNA]</scope>
</reference>
<organism evidence="1 2">
    <name type="scientific">Sphingomonas aliaeris</name>
    <dbReference type="NCBI Taxonomy" id="2759526"/>
    <lineage>
        <taxon>Bacteria</taxon>
        <taxon>Pseudomonadati</taxon>
        <taxon>Pseudomonadota</taxon>
        <taxon>Alphaproteobacteria</taxon>
        <taxon>Sphingomonadales</taxon>
        <taxon>Sphingomonadaceae</taxon>
        <taxon>Sphingomonas</taxon>
    </lineage>
</organism>
<dbReference type="InterPro" id="IPR021880">
    <property type="entry name" value="DUF3489"/>
</dbReference>
<dbReference type="KEGG" id="sari:H5J25_01805"/>
<dbReference type="AlphaFoldDB" id="A0A974NV46"/>
<dbReference type="RefSeq" id="WP_202094124.1">
    <property type="nucleotide sequence ID" value="NZ_CP061035.1"/>
</dbReference>
<evidence type="ECO:0000313" key="1">
    <source>
        <dbReference type="EMBL" id="QQV77566.1"/>
    </source>
</evidence>
<name>A0A974NV46_9SPHN</name>
<dbReference type="Pfam" id="PF11994">
    <property type="entry name" value="DUF3489"/>
    <property type="match status" value="1"/>
</dbReference>
<dbReference type="Proteomes" id="UP000595894">
    <property type="component" value="Chromosome"/>
</dbReference>
<proteinExistence type="predicted"/>
<gene>
    <name evidence="1" type="ORF">H5J25_01805</name>
</gene>
<evidence type="ECO:0000313" key="2">
    <source>
        <dbReference type="Proteomes" id="UP000595894"/>
    </source>
</evidence>
<protein>
    <submittedName>
        <fullName evidence="1">DUF3489 domain-containing protein</fullName>
    </submittedName>
</protein>
<sequence>MTKLTDLDSILLSTAAQRDTGSLLPAPETVSSAGARLTKAIAGLVKRGLAEERETSDKLATHRVDADVAYGLYITDAGNAAISITDGDAGGAGEAPAPSPAATDTPRITKAGTVLALLGREEGATLADLIAATGWLPHTTRAVLTGLRKKGHVLEKSKRGEQTCYRVAGVAA</sequence>
<dbReference type="EMBL" id="CP061035">
    <property type="protein sequence ID" value="QQV77566.1"/>
    <property type="molecule type" value="Genomic_DNA"/>
</dbReference>